<dbReference type="PANTHER" id="PTHR35896:SF3">
    <property type="entry name" value="MAJOR FACILITATOR SUPERFAMILY TRANSPORTER"/>
    <property type="match status" value="1"/>
</dbReference>
<name>A0A2P5HP68_DIAHE</name>
<dbReference type="InterPro" id="IPR053008">
    <property type="entry name" value="Phomopsin_biosynth_assoc"/>
</dbReference>
<keyword evidence="2" id="KW-0472">Membrane</keyword>
<reference evidence="3" key="1">
    <citation type="submission" date="2017-09" db="EMBL/GenBank/DDBJ databases">
        <title>Polyketide synthases of a Diaporthe helianthi virulent isolate.</title>
        <authorList>
            <person name="Baroncelli R."/>
        </authorList>
    </citation>
    <scope>NUCLEOTIDE SEQUENCE [LARGE SCALE GENOMIC DNA]</scope>
    <source>
        <strain evidence="3">7/96</strain>
    </source>
</reference>
<feature type="transmembrane region" description="Helical" evidence="2">
    <location>
        <begin position="42"/>
        <end position="67"/>
    </location>
</feature>
<feature type="compositionally biased region" description="Basic and acidic residues" evidence="1">
    <location>
        <begin position="1"/>
        <end position="10"/>
    </location>
</feature>
<sequence length="259" mass="29586">MSSKDVRSPESESLLSHTSQTGGDDECPSVKKARMPRDMLKLVALASFVAISVCLTVVCTILSTLVVRMAATRELLEPAHEIRQITGCGNSSQEALAAGCHFDLIMLGWVSPDCWDGELYEETMSKRGDWTWYTTDLQPLTQEEVLKGVHSGELQQLMVDWDFHMSHCVYNFRRLSRAALMGMPMMDWYGRYQHIQHCSFIMYHHELLSRDAINTDAHVYYPKCGVTVETDPWILHKFEDDDPVFLFPMADHIPKGTHW</sequence>
<keyword evidence="2" id="KW-0812">Transmembrane</keyword>
<keyword evidence="2" id="KW-1133">Transmembrane helix</keyword>
<gene>
    <name evidence="3" type="ORF">DHEL01_v209551</name>
</gene>
<accession>A0A2P5HP68</accession>
<proteinExistence type="predicted"/>
<protein>
    <submittedName>
        <fullName evidence="3">Uncharacterized protein</fullName>
    </submittedName>
</protein>
<comment type="caution">
    <text evidence="3">The sequence shown here is derived from an EMBL/GenBank/DDBJ whole genome shotgun (WGS) entry which is preliminary data.</text>
</comment>
<feature type="compositionally biased region" description="Polar residues" evidence="1">
    <location>
        <begin position="11"/>
        <end position="22"/>
    </location>
</feature>
<dbReference type="Proteomes" id="UP000094444">
    <property type="component" value="Unassembled WGS sequence"/>
</dbReference>
<dbReference type="InParanoid" id="A0A2P5HP68"/>
<organism evidence="3 4">
    <name type="scientific">Diaporthe helianthi</name>
    <dbReference type="NCBI Taxonomy" id="158607"/>
    <lineage>
        <taxon>Eukaryota</taxon>
        <taxon>Fungi</taxon>
        <taxon>Dikarya</taxon>
        <taxon>Ascomycota</taxon>
        <taxon>Pezizomycotina</taxon>
        <taxon>Sordariomycetes</taxon>
        <taxon>Sordariomycetidae</taxon>
        <taxon>Diaporthales</taxon>
        <taxon>Diaporthaceae</taxon>
        <taxon>Diaporthe</taxon>
    </lineage>
</organism>
<dbReference type="PANTHER" id="PTHR35896">
    <property type="entry name" value="IG-LIKE DOMAIN-CONTAINING PROTEIN"/>
    <property type="match status" value="1"/>
</dbReference>
<evidence type="ECO:0000313" key="3">
    <source>
        <dbReference type="EMBL" id="POS72052.1"/>
    </source>
</evidence>
<dbReference type="AlphaFoldDB" id="A0A2P5HP68"/>
<keyword evidence="4" id="KW-1185">Reference proteome</keyword>
<dbReference type="OrthoDB" id="3501153at2759"/>
<dbReference type="EMBL" id="MAVT02001097">
    <property type="protein sequence ID" value="POS72052.1"/>
    <property type="molecule type" value="Genomic_DNA"/>
</dbReference>
<evidence type="ECO:0000313" key="4">
    <source>
        <dbReference type="Proteomes" id="UP000094444"/>
    </source>
</evidence>
<evidence type="ECO:0000256" key="2">
    <source>
        <dbReference type="SAM" id="Phobius"/>
    </source>
</evidence>
<evidence type="ECO:0000256" key="1">
    <source>
        <dbReference type="SAM" id="MobiDB-lite"/>
    </source>
</evidence>
<feature type="region of interest" description="Disordered" evidence="1">
    <location>
        <begin position="1"/>
        <end position="30"/>
    </location>
</feature>